<dbReference type="InterPro" id="IPR000262">
    <property type="entry name" value="FMN-dep_DH"/>
</dbReference>
<keyword evidence="3" id="KW-0288">FMN</keyword>
<dbReference type="KEGG" id="ssai:N0B31_19175"/>
<dbReference type="SUPFAM" id="SSF51395">
    <property type="entry name" value="FMN-linked oxidoreductases"/>
    <property type="match status" value="1"/>
</dbReference>
<feature type="domain" description="FMN hydroxy acid dehydrogenase" evidence="6">
    <location>
        <begin position="28"/>
        <end position="396"/>
    </location>
</feature>
<gene>
    <name evidence="7" type="ORF">N0B31_19175</name>
</gene>
<evidence type="ECO:0000256" key="4">
    <source>
        <dbReference type="ARBA" id="ARBA00023002"/>
    </source>
</evidence>
<keyword evidence="8" id="KW-1185">Reference proteome</keyword>
<organism evidence="7 8">
    <name type="scientific">Salinirubellus salinus</name>
    <dbReference type="NCBI Taxonomy" id="1364945"/>
    <lineage>
        <taxon>Archaea</taxon>
        <taxon>Methanobacteriati</taxon>
        <taxon>Methanobacteriota</taxon>
        <taxon>Stenosarchaea group</taxon>
        <taxon>Halobacteria</taxon>
        <taxon>Halobacteriales</taxon>
        <taxon>Natronomonadaceae</taxon>
        <taxon>Salinirubellus</taxon>
    </lineage>
</organism>
<comment type="similarity">
    <text evidence="5">Belongs to the FMN-dependent alpha-hydroxy acid dehydrogenase family.</text>
</comment>
<comment type="cofactor">
    <cofactor evidence="1">
        <name>FMN</name>
        <dbReference type="ChEBI" id="CHEBI:58210"/>
    </cofactor>
</comment>
<dbReference type="FunFam" id="3.20.20.70:FF:000029">
    <property type="entry name" value="L-lactate dehydrogenase"/>
    <property type="match status" value="1"/>
</dbReference>
<keyword evidence="2" id="KW-0285">Flavoprotein</keyword>
<accession>A0A9E7U825</accession>
<protein>
    <submittedName>
        <fullName evidence="7">Lactate 2-monooxygenase</fullName>
    </submittedName>
</protein>
<evidence type="ECO:0000256" key="1">
    <source>
        <dbReference type="ARBA" id="ARBA00001917"/>
    </source>
</evidence>
<dbReference type="GeneID" id="74944591"/>
<dbReference type="PANTHER" id="PTHR10578">
    <property type="entry name" value="S -2-HYDROXY-ACID OXIDASE-RELATED"/>
    <property type="match status" value="1"/>
</dbReference>
<dbReference type="InterPro" id="IPR012133">
    <property type="entry name" value="Alpha-hydoxy_acid_DH_FMN"/>
</dbReference>
<proteinExistence type="inferred from homology"/>
<dbReference type="PANTHER" id="PTHR10578:SF143">
    <property type="entry name" value="FMN-DEPENDENT ALPHA-HYDROXY ACID DEHYDROGENASE PB1A11.03"/>
    <property type="match status" value="1"/>
</dbReference>
<sequence>MSDPETVHENIGNRKLKEIYRKGMLEGEAPDLPVSFEDIREAAWENMSEEGRAYVHGGSGGEETFERNKDFSKWRIVPRMLRGVAERDLSVEFLGEEYDWPLLVTPLGVQTLLHDDAEHATARAASDLNVPFILSSLSSTPMEEVAEELGDTPKWFQFYWSSNHDIAKSFLDRAEAAGYDAIVLTVDAPTLGWRERLVARGYYPFMAGEGVANYFSDPEFRAALDETPEEDPSAAVDYFLDIFGDSSLQWDDLEFVFENTDLPVIIKGVLHPEDARLAIEHGAAAVDVSTHGGRQVDGSISAIEALPAIVEEVDGEVPVFFDSGVRRAKDAFKALALGADSVFLGRPWAYGLAMAGERGVRHVLENFLAELDLTMGLAGCASVDEVDRSTLKHETELEP</sequence>
<evidence type="ECO:0000256" key="3">
    <source>
        <dbReference type="ARBA" id="ARBA00022643"/>
    </source>
</evidence>
<dbReference type="InterPro" id="IPR037396">
    <property type="entry name" value="FMN_HAD"/>
</dbReference>
<dbReference type="EMBL" id="CP104003">
    <property type="protein sequence ID" value="UWM54226.1"/>
    <property type="molecule type" value="Genomic_DNA"/>
</dbReference>
<dbReference type="Gene3D" id="3.20.20.70">
    <property type="entry name" value="Aldolase class I"/>
    <property type="match status" value="1"/>
</dbReference>
<evidence type="ECO:0000259" key="6">
    <source>
        <dbReference type="PROSITE" id="PS51349"/>
    </source>
</evidence>
<reference evidence="7" key="1">
    <citation type="submission" date="2022-09" db="EMBL/GenBank/DDBJ databases">
        <title>Diverse halophilic archaea isolated from saline environments.</title>
        <authorList>
            <person name="Cui H.-L."/>
        </authorList>
    </citation>
    <scope>NUCLEOTIDE SEQUENCE</scope>
    <source>
        <strain evidence="7">ZS-35-S2</strain>
    </source>
</reference>
<dbReference type="AlphaFoldDB" id="A0A9E7U825"/>
<dbReference type="Pfam" id="PF01070">
    <property type="entry name" value="FMN_dh"/>
    <property type="match status" value="1"/>
</dbReference>
<dbReference type="GO" id="GO:0010181">
    <property type="term" value="F:FMN binding"/>
    <property type="evidence" value="ECO:0007669"/>
    <property type="project" value="InterPro"/>
</dbReference>
<dbReference type="GO" id="GO:0016614">
    <property type="term" value="F:oxidoreductase activity, acting on CH-OH group of donors"/>
    <property type="evidence" value="ECO:0007669"/>
    <property type="project" value="UniProtKB-ARBA"/>
</dbReference>
<name>A0A9E7U825_9EURY</name>
<dbReference type="CDD" id="cd03332">
    <property type="entry name" value="LMO_FMN"/>
    <property type="match status" value="1"/>
</dbReference>
<dbReference type="Proteomes" id="UP001057580">
    <property type="component" value="Chromosome"/>
</dbReference>
<dbReference type="RefSeq" id="WP_260593220.1">
    <property type="nucleotide sequence ID" value="NZ_CP104003.1"/>
</dbReference>
<evidence type="ECO:0000313" key="8">
    <source>
        <dbReference type="Proteomes" id="UP001057580"/>
    </source>
</evidence>
<dbReference type="PROSITE" id="PS51349">
    <property type="entry name" value="FMN_HYDROXY_ACID_DH_2"/>
    <property type="match status" value="1"/>
</dbReference>
<dbReference type="PIRSF" id="PIRSF000138">
    <property type="entry name" value="Al-hdrx_acd_dh"/>
    <property type="match status" value="1"/>
</dbReference>
<keyword evidence="4" id="KW-0560">Oxidoreductase</keyword>
<evidence type="ECO:0000256" key="2">
    <source>
        <dbReference type="ARBA" id="ARBA00022630"/>
    </source>
</evidence>
<evidence type="ECO:0000256" key="5">
    <source>
        <dbReference type="ARBA" id="ARBA00024042"/>
    </source>
</evidence>
<evidence type="ECO:0000313" key="7">
    <source>
        <dbReference type="EMBL" id="UWM54226.1"/>
    </source>
</evidence>
<dbReference type="InterPro" id="IPR013785">
    <property type="entry name" value="Aldolase_TIM"/>
</dbReference>
<dbReference type="InterPro" id="IPR037350">
    <property type="entry name" value="LMO_FMN"/>
</dbReference>